<comment type="caution">
    <text evidence="5">The sequence shown here is derived from an EMBL/GenBank/DDBJ whole genome shotgun (WGS) entry which is preliminary data.</text>
</comment>
<dbReference type="InterPro" id="IPR021800">
    <property type="entry name" value="DUF3369"/>
</dbReference>
<accession>A0A0N0GN39</accession>
<dbReference type="STRING" id="857265.WG78_14270"/>
<gene>
    <name evidence="5" type="primary">rpfG_8</name>
    <name evidence="5" type="ORF">WG78_14270</name>
</gene>
<name>A0A0N0GN39_9NEIS</name>
<keyword evidence="6" id="KW-1185">Reference proteome</keyword>
<dbReference type="Pfam" id="PF11849">
    <property type="entry name" value="DUF3369"/>
    <property type="match status" value="1"/>
</dbReference>
<feature type="domain" description="HD-GYP" evidence="4">
    <location>
        <begin position="323"/>
        <end position="520"/>
    </location>
</feature>
<feature type="domain" description="HD" evidence="3">
    <location>
        <begin position="345"/>
        <end position="469"/>
    </location>
</feature>
<keyword evidence="1" id="KW-0597">Phosphoprotein</keyword>
<dbReference type="Pfam" id="PF13487">
    <property type="entry name" value="HD_5"/>
    <property type="match status" value="1"/>
</dbReference>
<proteinExistence type="predicted"/>
<dbReference type="PANTHER" id="PTHR45228">
    <property type="entry name" value="CYCLIC DI-GMP PHOSPHODIESTERASE TM_0186-RELATED"/>
    <property type="match status" value="1"/>
</dbReference>
<dbReference type="PROSITE" id="PS51832">
    <property type="entry name" value="HD_GYP"/>
    <property type="match status" value="1"/>
</dbReference>
<dbReference type="Pfam" id="PF00072">
    <property type="entry name" value="Response_reg"/>
    <property type="match status" value="1"/>
</dbReference>
<dbReference type="SMART" id="SM00471">
    <property type="entry name" value="HDc"/>
    <property type="match status" value="1"/>
</dbReference>
<dbReference type="InterPro" id="IPR001789">
    <property type="entry name" value="Sig_transdc_resp-reg_receiver"/>
</dbReference>
<dbReference type="CDD" id="cd00156">
    <property type="entry name" value="REC"/>
    <property type="match status" value="1"/>
</dbReference>
<reference evidence="5 6" key="1">
    <citation type="submission" date="2015-07" db="EMBL/GenBank/DDBJ databases">
        <title>Draft genome sequence of the Amantichitinum ursilacus IGB-41, a new chitin-degrading bacterium.</title>
        <authorList>
            <person name="Kirstahler P."/>
            <person name="Guenther M."/>
            <person name="Grumaz C."/>
            <person name="Rupp S."/>
            <person name="Zibek S."/>
            <person name="Sohn K."/>
        </authorList>
    </citation>
    <scope>NUCLEOTIDE SEQUENCE [LARGE SCALE GENOMIC DNA]</scope>
    <source>
        <strain evidence="5 6">IGB-41</strain>
    </source>
</reference>
<evidence type="ECO:0000256" key="1">
    <source>
        <dbReference type="PROSITE-ProRule" id="PRU00169"/>
    </source>
</evidence>
<sequence>MSQEDDWLIDDDEAAPDAPAVEPWNVLIVDDEPDIHHVTRLALANINFLGRPLNLLSCYSGSEALDFLRTRDDIALVLLDVVMESEDAGLRVARAIREDLRNRHIRIILRTGQPGVAPERQVIESYDINDYKAKTELTRDKLFTAVLGTLRSYNDIMLIEQQKRMLEANRRGLLKVIDASSTIFQQQSIVQFAQGVLEQLQSLLFFEQEALFVVVHGGMAALSTDDDVRVIYATGGYEQYRGQTLSTVEHDRFGNSIRAAITTEQSVFAPDHFIGFFKSQHGPVNLLIIDGPVALSHADRDLVELFCRNVSIAYENLMLSAEIENTQRDIIYQLSEVVETRSQDTGNHIRRMAQYAGLLALEMGLSEQDAEIIRAATPLHDIGKVGIPDAILHKPGPLDAEERKVMDTHSALGYAMLRDARPRILQTAAIIAHQHHERWDGSGYPSGLAGDNINIAARITALADVYDALTQTRVYKQPWPRAQVLDTIRAGSGTQFDPAVVDAFFRLLPQFESLQKEVGA</sequence>
<evidence type="ECO:0000259" key="2">
    <source>
        <dbReference type="PROSITE" id="PS50110"/>
    </source>
</evidence>
<evidence type="ECO:0000259" key="4">
    <source>
        <dbReference type="PROSITE" id="PS51832"/>
    </source>
</evidence>
<evidence type="ECO:0000259" key="3">
    <source>
        <dbReference type="PROSITE" id="PS51831"/>
    </source>
</evidence>
<dbReference type="SUPFAM" id="SSF52172">
    <property type="entry name" value="CheY-like"/>
    <property type="match status" value="1"/>
</dbReference>
<dbReference type="CDD" id="cd00077">
    <property type="entry name" value="HDc"/>
    <property type="match status" value="1"/>
</dbReference>
<dbReference type="GO" id="GO:0000160">
    <property type="term" value="P:phosphorelay signal transduction system"/>
    <property type="evidence" value="ECO:0007669"/>
    <property type="project" value="InterPro"/>
</dbReference>
<evidence type="ECO:0000313" key="6">
    <source>
        <dbReference type="Proteomes" id="UP000037939"/>
    </source>
</evidence>
<dbReference type="OrthoDB" id="9787688at2"/>
<dbReference type="Gene3D" id="1.10.3210.10">
    <property type="entry name" value="Hypothetical protein af1432"/>
    <property type="match status" value="1"/>
</dbReference>
<dbReference type="PROSITE" id="PS50110">
    <property type="entry name" value="RESPONSE_REGULATORY"/>
    <property type="match status" value="1"/>
</dbReference>
<dbReference type="InterPro" id="IPR052020">
    <property type="entry name" value="Cyclic_di-GMP/3'3'-cGAMP_PDE"/>
</dbReference>
<dbReference type="AlphaFoldDB" id="A0A0N0GN39"/>
<evidence type="ECO:0000313" key="5">
    <source>
        <dbReference type="EMBL" id="KPC52232.1"/>
    </source>
</evidence>
<keyword evidence="5" id="KW-0378">Hydrolase</keyword>
<protein>
    <submittedName>
        <fullName evidence="5">Cyclic di-GMP phosphodiesterase response regulator RpfG</fullName>
        <ecNumber evidence="5">3.1.4.52</ecNumber>
    </submittedName>
</protein>
<dbReference type="EC" id="3.1.4.52" evidence="5"/>
<organism evidence="5 6">
    <name type="scientific">Amantichitinum ursilacus</name>
    <dbReference type="NCBI Taxonomy" id="857265"/>
    <lineage>
        <taxon>Bacteria</taxon>
        <taxon>Pseudomonadati</taxon>
        <taxon>Pseudomonadota</taxon>
        <taxon>Betaproteobacteria</taxon>
        <taxon>Neisseriales</taxon>
        <taxon>Chitinibacteraceae</taxon>
        <taxon>Amantichitinum</taxon>
    </lineage>
</organism>
<dbReference type="EMBL" id="LAQT01000010">
    <property type="protein sequence ID" value="KPC52232.1"/>
    <property type="molecule type" value="Genomic_DNA"/>
</dbReference>
<dbReference type="GO" id="GO:0071111">
    <property type="term" value="F:cyclic-guanylate-specific phosphodiesterase activity"/>
    <property type="evidence" value="ECO:0007669"/>
    <property type="project" value="UniProtKB-EC"/>
</dbReference>
<dbReference type="InterPro" id="IPR011006">
    <property type="entry name" value="CheY-like_superfamily"/>
</dbReference>
<dbReference type="InterPro" id="IPR006674">
    <property type="entry name" value="HD_domain"/>
</dbReference>
<dbReference type="PATRIC" id="fig|857265.3.peg.2937"/>
<feature type="modified residue" description="4-aspartylphosphate" evidence="1">
    <location>
        <position position="80"/>
    </location>
</feature>
<dbReference type="SUPFAM" id="SSF109604">
    <property type="entry name" value="HD-domain/PDEase-like"/>
    <property type="match status" value="1"/>
</dbReference>
<dbReference type="PROSITE" id="PS51831">
    <property type="entry name" value="HD"/>
    <property type="match status" value="1"/>
</dbReference>
<dbReference type="RefSeq" id="WP_053938479.1">
    <property type="nucleotide sequence ID" value="NZ_LAQT01000010.1"/>
</dbReference>
<dbReference type="PANTHER" id="PTHR45228:SF9">
    <property type="entry name" value="3'3'-CGAMP-SPECIFIC PHOSPHODIESTERASE 2"/>
    <property type="match status" value="1"/>
</dbReference>
<dbReference type="Gene3D" id="3.40.50.2300">
    <property type="match status" value="1"/>
</dbReference>
<dbReference type="InterPro" id="IPR037522">
    <property type="entry name" value="HD_GYP_dom"/>
</dbReference>
<dbReference type="InterPro" id="IPR003607">
    <property type="entry name" value="HD/PDEase_dom"/>
</dbReference>
<dbReference type="Proteomes" id="UP000037939">
    <property type="component" value="Unassembled WGS sequence"/>
</dbReference>
<dbReference type="SMART" id="SM00448">
    <property type="entry name" value="REC"/>
    <property type="match status" value="1"/>
</dbReference>
<feature type="domain" description="Response regulatory" evidence="2">
    <location>
        <begin position="25"/>
        <end position="149"/>
    </location>
</feature>